<feature type="domain" description="MotA/TolQ/ExbB proton channel" evidence="9">
    <location>
        <begin position="99"/>
        <end position="216"/>
    </location>
</feature>
<dbReference type="GO" id="GO:0006935">
    <property type="term" value="P:chemotaxis"/>
    <property type="evidence" value="ECO:0007669"/>
    <property type="project" value="InterPro"/>
</dbReference>
<keyword evidence="10" id="KW-0966">Cell projection</keyword>
<dbReference type="PROSITE" id="PS01307">
    <property type="entry name" value="MOTA"/>
    <property type="match status" value="1"/>
</dbReference>
<proteinExistence type="inferred from homology"/>
<evidence type="ECO:0000256" key="6">
    <source>
        <dbReference type="ARBA" id="ARBA00022989"/>
    </source>
</evidence>
<gene>
    <name evidence="10" type="ORF">Y919_04340</name>
</gene>
<dbReference type="Proteomes" id="UP000029622">
    <property type="component" value="Unassembled WGS sequence"/>
</dbReference>
<keyword evidence="5 8" id="KW-0812">Transmembrane</keyword>
<comment type="caution">
    <text evidence="10">The sequence shown here is derived from an EMBL/GenBank/DDBJ whole genome shotgun (WGS) entry which is preliminary data.</text>
</comment>
<evidence type="ECO:0000256" key="8">
    <source>
        <dbReference type="SAM" id="Phobius"/>
    </source>
</evidence>
<reference evidence="10 11" key="1">
    <citation type="submission" date="2013-12" db="EMBL/GenBank/DDBJ databases">
        <title>Draft genome sequence of Caloranaerobacter sp. H53214.</title>
        <authorList>
            <person name="Jiang L.J."/>
            <person name="Shao Z.Z."/>
            <person name="Long M.N."/>
        </authorList>
    </citation>
    <scope>NUCLEOTIDE SEQUENCE [LARGE SCALE GENOMIC DNA]</scope>
    <source>
        <strain evidence="10 11">H53214</strain>
    </source>
</reference>
<keyword evidence="6 8" id="KW-1133">Transmembrane helix</keyword>
<sequence length="261" mass="28267">MDLATAIGFIAGIGFVVWGISQSGNIGNFIDFPSLVIVLGGTIAATFVSYPLSKVLKTLKVVKNAFMTKNISPMEIINEIIKLANIARREGLLALEEAAENVDDAFLKKGIVLIVDGTDPELVRNILETELSFTEERHGEGQGIFEAMGSYAPAFGMIGTLIGLINMLKDLDDPASIGPNMSVALVTTFYGSLFANLIFIPIANKLKGRSREEILIKELIVEGLLSIQAGENPRIIEEKLKTFLPPEMRKAIEKETEGGEA</sequence>
<dbReference type="GO" id="GO:0071978">
    <property type="term" value="P:bacterial-type flagellum-dependent swarming motility"/>
    <property type="evidence" value="ECO:0007669"/>
    <property type="project" value="InterPro"/>
</dbReference>
<evidence type="ECO:0000256" key="4">
    <source>
        <dbReference type="ARBA" id="ARBA00022475"/>
    </source>
</evidence>
<comment type="subcellular location">
    <subcellularLocation>
        <location evidence="1">Cell membrane</location>
        <topology evidence="1">Multi-pass membrane protein</topology>
    </subcellularLocation>
</comment>
<organism evidence="10 11">
    <name type="scientific">Caloranaerobacter azorensis H53214</name>
    <dbReference type="NCBI Taxonomy" id="1156417"/>
    <lineage>
        <taxon>Bacteria</taxon>
        <taxon>Bacillati</taxon>
        <taxon>Bacillota</taxon>
        <taxon>Tissierellia</taxon>
        <taxon>Tissierellales</taxon>
        <taxon>Thermohalobacteraceae</taxon>
        <taxon>Caloranaerobacter</taxon>
    </lineage>
</organism>
<dbReference type="InterPro" id="IPR047055">
    <property type="entry name" value="MotA-like"/>
</dbReference>
<feature type="transmembrane region" description="Helical" evidence="8">
    <location>
        <begin position="151"/>
        <end position="169"/>
    </location>
</feature>
<keyword evidence="10" id="KW-0969">Cilium</keyword>
<dbReference type="RefSeq" id="WP_035162793.1">
    <property type="nucleotide sequence ID" value="NZ_AZTB01000015.1"/>
</dbReference>
<dbReference type="STRING" id="1156417.Y919_04340"/>
<dbReference type="AlphaFoldDB" id="A0A096BJ16"/>
<keyword evidence="7 8" id="KW-0472">Membrane</keyword>
<dbReference type="PANTHER" id="PTHR30433">
    <property type="entry name" value="CHEMOTAXIS PROTEIN MOTA"/>
    <property type="match status" value="1"/>
</dbReference>
<dbReference type="NCBIfam" id="NF006583">
    <property type="entry name" value="PRK09109.1"/>
    <property type="match status" value="1"/>
</dbReference>
<keyword evidence="4" id="KW-1003">Cell membrane</keyword>
<dbReference type="PANTHER" id="PTHR30433:SF2">
    <property type="entry name" value="MOTILITY PROTEIN A"/>
    <property type="match status" value="1"/>
</dbReference>
<feature type="transmembrane region" description="Helical" evidence="8">
    <location>
        <begin position="29"/>
        <end position="50"/>
    </location>
</feature>
<evidence type="ECO:0000313" key="11">
    <source>
        <dbReference type="Proteomes" id="UP000029622"/>
    </source>
</evidence>
<evidence type="ECO:0000256" key="5">
    <source>
        <dbReference type="ARBA" id="ARBA00022692"/>
    </source>
</evidence>
<dbReference type="EMBL" id="AZTB01000015">
    <property type="protein sequence ID" value="KGG80748.1"/>
    <property type="molecule type" value="Genomic_DNA"/>
</dbReference>
<dbReference type="Pfam" id="PF01618">
    <property type="entry name" value="MotA_ExbB"/>
    <property type="match status" value="1"/>
</dbReference>
<dbReference type="InterPro" id="IPR002898">
    <property type="entry name" value="MotA_ExbB_proton_chnl"/>
</dbReference>
<keyword evidence="3" id="KW-0813">Transport</keyword>
<evidence type="ECO:0000256" key="1">
    <source>
        <dbReference type="ARBA" id="ARBA00004651"/>
    </source>
</evidence>
<evidence type="ECO:0000259" key="9">
    <source>
        <dbReference type="Pfam" id="PF01618"/>
    </source>
</evidence>
<dbReference type="InterPro" id="IPR000540">
    <property type="entry name" value="Flag_MotA_CS"/>
</dbReference>
<evidence type="ECO:0000256" key="3">
    <source>
        <dbReference type="ARBA" id="ARBA00022448"/>
    </source>
</evidence>
<evidence type="ECO:0000313" key="10">
    <source>
        <dbReference type="EMBL" id="KGG80748.1"/>
    </source>
</evidence>
<dbReference type="GO" id="GO:0005886">
    <property type="term" value="C:plasma membrane"/>
    <property type="evidence" value="ECO:0007669"/>
    <property type="project" value="UniProtKB-SubCell"/>
</dbReference>
<keyword evidence="10" id="KW-0282">Flagellum</keyword>
<evidence type="ECO:0000256" key="2">
    <source>
        <dbReference type="ARBA" id="ARBA00008038"/>
    </source>
</evidence>
<name>A0A096BJ16_9FIRM</name>
<comment type="similarity">
    <text evidence="2">Belongs to the MotA family.</text>
</comment>
<feature type="transmembrane region" description="Helical" evidence="8">
    <location>
        <begin position="181"/>
        <end position="203"/>
    </location>
</feature>
<protein>
    <submittedName>
        <fullName evidence="10">Flagellar motor protein MotP</fullName>
    </submittedName>
</protein>
<evidence type="ECO:0000256" key="7">
    <source>
        <dbReference type="ARBA" id="ARBA00023136"/>
    </source>
</evidence>
<accession>A0A096BJ16</accession>